<sequence length="604" mass="65597">MTKPLEELLSTEDFEEAAKNCLPEANWDYISGGESDTIQRNRRAFVPWLFRPRVLRDVSDVDLRCELFGACCGTPIYLSCLAKGRLVDKSGEVTFIRAAEKVQSRFIVPTISSVGLEEVWKAARHPPPFQVYVLAHDDGSSRQQLDTALALGVGALVVTVDANAPRHGALHRATAGATGVFPSPSFDWTMLEELRKSFPADVPVYLKGIQSAEDALQAVAIGVKGIVVSNHGGRACGNAIGALEALEEVATALRSAGFLGYQVTIMVKSVKFALLVALGVCKGESDVSKAFEDFVAKFHKTYANDEERQHRQEIFAENLKYIEKHNAGKHSYQLGVTEFADKKPHEFHLDHVGCMTKSQKPWSSLPYLGRAEFKAGAKLPSSIDWVSKGAVTDPKNQGKCGSCWSFSTTGALEGAWQIASGKLVSLSEQQLVDCAKNGNMGCQGGSMDLAFSYLEKHDVCSEDSYPYLAAQGTCHQTNCTKVVPQGSITGFKDVSAKDMDALMQAVSQQPVSVAIEADQMAFQLYKGGILTQECGTKLDHGVLVVGYGTENGVDYWKVKNSWGAEWGENGYIRMKRGVPKDGECGIKDQPSYPIVKASASELVV</sequence>
<keyword evidence="7" id="KW-1015">Disulfide bond</keyword>
<dbReference type="AlphaFoldDB" id="A0A9P1DSY1"/>
<dbReference type="InterPro" id="IPR013201">
    <property type="entry name" value="Prot_inhib_I29"/>
</dbReference>
<dbReference type="GO" id="GO:0016491">
    <property type="term" value="F:oxidoreductase activity"/>
    <property type="evidence" value="ECO:0007669"/>
    <property type="project" value="InterPro"/>
</dbReference>
<dbReference type="InterPro" id="IPR000262">
    <property type="entry name" value="FMN-dep_DH"/>
</dbReference>
<dbReference type="PROSITE" id="PS00639">
    <property type="entry name" value="THIOL_PROTEASE_HIS"/>
    <property type="match status" value="1"/>
</dbReference>
<dbReference type="CDD" id="cd02248">
    <property type="entry name" value="Peptidase_C1A"/>
    <property type="match status" value="1"/>
</dbReference>
<evidence type="ECO:0000313" key="10">
    <source>
        <dbReference type="EMBL" id="CAL1168257.1"/>
    </source>
</evidence>
<dbReference type="PROSITE" id="PS51349">
    <property type="entry name" value="FMN_HYDROXY_ACID_DH_2"/>
    <property type="match status" value="1"/>
</dbReference>
<keyword evidence="4" id="KW-0732">Signal</keyword>
<gene>
    <name evidence="9" type="ORF">C1SCF055_LOCUS39744</name>
</gene>
<dbReference type="InterPro" id="IPR000169">
    <property type="entry name" value="Pept_cys_AS"/>
</dbReference>
<evidence type="ECO:0000313" key="11">
    <source>
        <dbReference type="EMBL" id="CAL4802194.1"/>
    </source>
</evidence>
<dbReference type="InterPro" id="IPR013128">
    <property type="entry name" value="Peptidase_C1A"/>
</dbReference>
<dbReference type="Pfam" id="PF01070">
    <property type="entry name" value="FMN_dh"/>
    <property type="match status" value="2"/>
</dbReference>
<dbReference type="InterPro" id="IPR039417">
    <property type="entry name" value="Peptidase_C1A_papain-like"/>
</dbReference>
<dbReference type="FunFam" id="3.90.70.10:FF:000067">
    <property type="entry name" value="Senescence-specific cysteine protease"/>
    <property type="match status" value="1"/>
</dbReference>
<dbReference type="SUPFAM" id="SSF54001">
    <property type="entry name" value="Cysteine proteinases"/>
    <property type="match status" value="1"/>
</dbReference>
<dbReference type="InterPro" id="IPR025660">
    <property type="entry name" value="Pept_his_AS"/>
</dbReference>
<reference evidence="9" key="1">
    <citation type="submission" date="2022-10" db="EMBL/GenBank/DDBJ databases">
        <authorList>
            <person name="Chen Y."/>
            <person name="Dougan E. K."/>
            <person name="Chan C."/>
            <person name="Rhodes N."/>
            <person name="Thang M."/>
        </authorList>
    </citation>
    <scope>NUCLEOTIDE SEQUENCE</scope>
</reference>
<evidence type="ECO:0000256" key="6">
    <source>
        <dbReference type="ARBA" id="ARBA00023145"/>
    </source>
</evidence>
<dbReference type="PANTHER" id="PTHR12411">
    <property type="entry name" value="CYSTEINE PROTEASE FAMILY C1-RELATED"/>
    <property type="match status" value="1"/>
</dbReference>
<organism evidence="9">
    <name type="scientific">Cladocopium goreaui</name>
    <dbReference type="NCBI Taxonomy" id="2562237"/>
    <lineage>
        <taxon>Eukaryota</taxon>
        <taxon>Sar</taxon>
        <taxon>Alveolata</taxon>
        <taxon>Dinophyceae</taxon>
        <taxon>Suessiales</taxon>
        <taxon>Symbiodiniaceae</taxon>
        <taxon>Cladocopium</taxon>
    </lineage>
</organism>
<dbReference type="SUPFAM" id="SSF51395">
    <property type="entry name" value="FMN-linked oxidoreductases"/>
    <property type="match status" value="1"/>
</dbReference>
<accession>A0A9P1DSY1</accession>
<keyword evidence="12" id="KW-1185">Reference proteome</keyword>
<dbReference type="SMART" id="SM00848">
    <property type="entry name" value="Inhibitor_I29"/>
    <property type="match status" value="1"/>
</dbReference>
<dbReference type="Gene3D" id="3.90.70.10">
    <property type="entry name" value="Cysteine proteinases"/>
    <property type="match status" value="1"/>
</dbReference>
<dbReference type="InterPro" id="IPR013785">
    <property type="entry name" value="Aldolase_TIM"/>
</dbReference>
<dbReference type="Pfam" id="PF08246">
    <property type="entry name" value="Inhibitor_I29"/>
    <property type="match status" value="1"/>
</dbReference>
<comment type="similarity">
    <text evidence="2">Belongs to the peptidase C1 family.</text>
</comment>
<dbReference type="EMBL" id="CAMXCT030006505">
    <property type="protein sequence ID" value="CAL4802194.1"/>
    <property type="molecule type" value="Genomic_DNA"/>
</dbReference>
<dbReference type="PROSITE" id="PS00139">
    <property type="entry name" value="THIOL_PROTEASE_CYS"/>
    <property type="match status" value="1"/>
</dbReference>
<comment type="cofactor">
    <cofactor evidence="1">
        <name>FMN</name>
        <dbReference type="ChEBI" id="CHEBI:58210"/>
    </cofactor>
</comment>
<evidence type="ECO:0000256" key="4">
    <source>
        <dbReference type="ARBA" id="ARBA00022729"/>
    </source>
</evidence>
<name>A0A9P1DSY1_9DINO</name>
<comment type="caution">
    <text evidence="9">The sequence shown here is derived from an EMBL/GenBank/DDBJ whole genome shotgun (WGS) entry which is preliminary data.</text>
</comment>
<protein>
    <submittedName>
        <fullName evidence="11">Cysteine proteinase RD21A (Protein RESPONSIVE T O DEHYDRATION 21) (RD21)</fullName>
    </submittedName>
</protein>
<proteinExistence type="inferred from homology"/>
<evidence type="ECO:0000256" key="7">
    <source>
        <dbReference type="ARBA" id="ARBA00023157"/>
    </source>
</evidence>
<dbReference type="EMBL" id="CAMXCT020006505">
    <property type="protein sequence ID" value="CAL1168257.1"/>
    <property type="molecule type" value="Genomic_DNA"/>
</dbReference>
<keyword evidence="6" id="KW-0865">Zymogen</keyword>
<dbReference type="EMBL" id="CAMXCT010006505">
    <property type="protein sequence ID" value="CAI4014882.1"/>
    <property type="molecule type" value="Genomic_DNA"/>
</dbReference>
<evidence type="ECO:0000256" key="5">
    <source>
        <dbReference type="ARBA" id="ARBA00022801"/>
    </source>
</evidence>
<evidence type="ECO:0000259" key="8">
    <source>
        <dbReference type="PROSITE" id="PS51349"/>
    </source>
</evidence>
<evidence type="ECO:0000256" key="2">
    <source>
        <dbReference type="ARBA" id="ARBA00008455"/>
    </source>
</evidence>
<dbReference type="InterPro" id="IPR000668">
    <property type="entry name" value="Peptidase_C1A_C"/>
</dbReference>
<evidence type="ECO:0000313" key="12">
    <source>
        <dbReference type="Proteomes" id="UP001152797"/>
    </source>
</evidence>
<evidence type="ECO:0000256" key="3">
    <source>
        <dbReference type="ARBA" id="ARBA00022670"/>
    </source>
</evidence>
<evidence type="ECO:0000313" key="9">
    <source>
        <dbReference type="EMBL" id="CAI4014882.1"/>
    </source>
</evidence>
<dbReference type="SMART" id="SM00645">
    <property type="entry name" value="Pept_C1"/>
    <property type="match status" value="1"/>
</dbReference>
<dbReference type="Proteomes" id="UP001152797">
    <property type="component" value="Unassembled WGS sequence"/>
</dbReference>
<dbReference type="GO" id="GO:0008234">
    <property type="term" value="F:cysteine-type peptidase activity"/>
    <property type="evidence" value="ECO:0007669"/>
    <property type="project" value="InterPro"/>
</dbReference>
<dbReference type="PRINTS" id="PR00705">
    <property type="entry name" value="PAPAIN"/>
</dbReference>
<evidence type="ECO:0000256" key="1">
    <source>
        <dbReference type="ARBA" id="ARBA00001917"/>
    </source>
</evidence>
<reference evidence="10" key="2">
    <citation type="submission" date="2024-04" db="EMBL/GenBank/DDBJ databases">
        <authorList>
            <person name="Chen Y."/>
            <person name="Shah S."/>
            <person name="Dougan E. K."/>
            <person name="Thang M."/>
            <person name="Chan C."/>
        </authorList>
    </citation>
    <scope>NUCLEOTIDE SEQUENCE [LARGE SCALE GENOMIC DNA]</scope>
</reference>
<dbReference type="Gene3D" id="3.20.20.70">
    <property type="entry name" value="Aldolase class I"/>
    <property type="match status" value="2"/>
</dbReference>
<dbReference type="InterPro" id="IPR037396">
    <property type="entry name" value="FMN_HAD"/>
</dbReference>
<feature type="domain" description="FMN hydroxy acid dehydrogenase" evidence="8">
    <location>
        <begin position="3"/>
        <end position="269"/>
    </location>
</feature>
<dbReference type="Pfam" id="PF00112">
    <property type="entry name" value="Peptidase_C1"/>
    <property type="match status" value="1"/>
</dbReference>
<keyword evidence="3" id="KW-0645">Protease</keyword>
<keyword evidence="5" id="KW-0378">Hydrolase</keyword>
<dbReference type="InterPro" id="IPR038765">
    <property type="entry name" value="Papain-like_cys_pep_sf"/>
</dbReference>
<dbReference type="GO" id="GO:0006508">
    <property type="term" value="P:proteolysis"/>
    <property type="evidence" value="ECO:0007669"/>
    <property type="project" value="UniProtKB-KW"/>
</dbReference>
<dbReference type="OrthoDB" id="190265at2759"/>